<evidence type="ECO:0000313" key="4">
    <source>
        <dbReference type="EMBL" id="OIW23131.1"/>
    </source>
</evidence>
<evidence type="ECO:0000259" key="3">
    <source>
        <dbReference type="PROSITE" id="PS50857"/>
    </source>
</evidence>
<evidence type="ECO:0000256" key="1">
    <source>
        <dbReference type="ARBA" id="ARBA00001935"/>
    </source>
</evidence>
<dbReference type="Proteomes" id="UP000182658">
    <property type="component" value="Unassembled WGS sequence"/>
</dbReference>
<evidence type="ECO:0000256" key="2">
    <source>
        <dbReference type="ARBA" id="ARBA00049512"/>
    </source>
</evidence>
<dbReference type="STRING" id="1408157.A0A1J7I6Z0"/>
<accession>A0A1J7I6Z0</accession>
<dbReference type="Gene3D" id="2.60.40.420">
    <property type="entry name" value="Cupredoxins - blue copper proteins"/>
    <property type="match status" value="1"/>
</dbReference>
<organism evidence="4 5">
    <name type="scientific">Coniochaeta ligniaria NRRL 30616</name>
    <dbReference type="NCBI Taxonomy" id="1408157"/>
    <lineage>
        <taxon>Eukaryota</taxon>
        <taxon>Fungi</taxon>
        <taxon>Dikarya</taxon>
        <taxon>Ascomycota</taxon>
        <taxon>Pezizomycotina</taxon>
        <taxon>Sordariomycetes</taxon>
        <taxon>Sordariomycetidae</taxon>
        <taxon>Coniochaetales</taxon>
        <taxon>Coniochaetaceae</taxon>
        <taxon>Coniochaeta</taxon>
    </lineage>
</organism>
<reference evidence="4 5" key="1">
    <citation type="submission" date="2016-10" db="EMBL/GenBank/DDBJ databases">
        <title>Draft genome sequence of Coniochaeta ligniaria NRRL30616, a lignocellulolytic fungus for bioabatement of inhibitors in plant biomass hydrolysates.</title>
        <authorList>
            <consortium name="DOE Joint Genome Institute"/>
            <person name="Jimenez D.J."/>
            <person name="Hector R.E."/>
            <person name="Riley R."/>
            <person name="Sun H."/>
            <person name="Grigoriev I.V."/>
            <person name="Van Elsas J.D."/>
            <person name="Nichols N.N."/>
        </authorList>
    </citation>
    <scope>NUCLEOTIDE SEQUENCE [LARGE SCALE GENOMIC DNA]</scope>
    <source>
        <strain evidence="4 5">NRRL 30616</strain>
    </source>
</reference>
<dbReference type="OrthoDB" id="10263930at2759"/>
<dbReference type="GO" id="GO:0005507">
    <property type="term" value="F:copper ion binding"/>
    <property type="evidence" value="ECO:0007669"/>
    <property type="project" value="InterPro"/>
</dbReference>
<dbReference type="InterPro" id="IPR008972">
    <property type="entry name" value="Cupredoxin"/>
</dbReference>
<protein>
    <recommendedName>
        <fullName evidence="3">Cytochrome oxidase subunit II copper A binding domain-containing protein</fullName>
    </recommendedName>
</protein>
<evidence type="ECO:0000313" key="5">
    <source>
        <dbReference type="Proteomes" id="UP000182658"/>
    </source>
</evidence>
<gene>
    <name evidence="4" type="ORF">CONLIGDRAFT_694083</name>
</gene>
<dbReference type="GO" id="GO:0004129">
    <property type="term" value="F:cytochrome-c oxidase activity"/>
    <property type="evidence" value="ECO:0007669"/>
    <property type="project" value="UniProtKB-EC"/>
</dbReference>
<dbReference type="EMBL" id="KV875108">
    <property type="protein sequence ID" value="OIW23131.1"/>
    <property type="molecule type" value="Genomic_DNA"/>
</dbReference>
<feature type="domain" description="Cytochrome oxidase subunit II copper A binding" evidence="3">
    <location>
        <begin position="1"/>
        <end position="70"/>
    </location>
</feature>
<comment type="cofactor">
    <cofactor evidence="1">
        <name>Cu cation</name>
        <dbReference type="ChEBI" id="CHEBI:23378"/>
    </cofactor>
</comment>
<name>A0A1J7I6Z0_9PEZI</name>
<comment type="catalytic activity">
    <reaction evidence="2">
        <text>4 Fe(II)-[cytochrome c] + O2 + 8 H(+)(in) = 4 Fe(III)-[cytochrome c] + 2 H2O + 4 H(+)(out)</text>
        <dbReference type="Rhea" id="RHEA:11436"/>
        <dbReference type="Rhea" id="RHEA-COMP:10350"/>
        <dbReference type="Rhea" id="RHEA-COMP:14399"/>
        <dbReference type="ChEBI" id="CHEBI:15377"/>
        <dbReference type="ChEBI" id="CHEBI:15378"/>
        <dbReference type="ChEBI" id="CHEBI:15379"/>
        <dbReference type="ChEBI" id="CHEBI:29033"/>
        <dbReference type="ChEBI" id="CHEBI:29034"/>
        <dbReference type="EC" id="7.1.1.9"/>
    </reaction>
    <physiologicalReaction direction="left-to-right" evidence="2">
        <dbReference type="Rhea" id="RHEA:11437"/>
    </physiologicalReaction>
</comment>
<sequence>MDLFYVSAIAGQIYVMPGMETKMHTVIHMAGRPPAAMTGVSANFNVAGVSHMIFQYHGLDHKGFDGWVTDVKLQRAALNRDVHLRLKSPATWSGRAPTMESAENCEKMQYDNRCVRKRLRYRIHLPLTRAGRRTPITTTVAGR</sequence>
<dbReference type="InParanoid" id="A0A1J7I6Z0"/>
<dbReference type="GO" id="GO:0016020">
    <property type="term" value="C:membrane"/>
    <property type="evidence" value="ECO:0007669"/>
    <property type="project" value="InterPro"/>
</dbReference>
<dbReference type="AlphaFoldDB" id="A0A1J7I6Z0"/>
<dbReference type="PROSITE" id="PS50857">
    <property type="entry name" value="COX2_CUA"/>
    <property type="match status" value="1"/>
</dbReference>
<dbReference type="SUPFAM" id="SSF49503">
    <property type="entry name" value="Cupredoxins"/>
    <property type="match status" value="1"/>
</dbReference>
<dbReference type="InterPro" id="IPR002429">
    <property type="entry name" value="CcO_II-like_C"/>
</dbReference>
<keyword evidence="5" id="KW-1185">Reference proteome</keyword>
<proteinExistence type="predicted"/>